<comment type="similarity">
    <text evidence="1">Belongs to the DDI1 family.</text>
</comment>
<dbReference type="SUPFAM" id="SSF50630">
    <property type="entry name" value="Acid proteases"/>
    <property type="match status" value="1"/>
</dbReference>
<sequence>MSITIKCTHANGGSTVSEQEVELDDTVESLFVLLAIALEVEVDHLRLTRQEHDGKDTPLANSEATWAELGITAGSTVHIVVSVGNVHADPVSAAPPTAAANKPMTDEERIMNLFGGPKPQQEEQLPIDIDSAEVQQKLYEAIQRKNIEENLEKAYEYNPELFATQYLLYVKCFINGEEVNALIDTGAMSSILSKEVAERCNLMRLVDTRVKTRMVGVGENVSLGKIHVTPVEMEGEHMSCAFHVMDNMHIPAIIALDSLRRHRMVVDLDAYCLRMGEKVIPFLSDAEVEKLSAQVVLGDKEEEEDEAKKKTKMEESKTTEKTKPTPTSTSPPSKLSADQEEKVKEFSSFTGAPRAVAVSFLSMAEWEMELAVSLYTDSLAD</sequence>
<evidence type="ECO:0000313" key="9">
    <source>
        <dbReference type="Proteomes" id="UP000515908"/>
    </source>
</evidence>
<dbReference type="PANTHER" id="PTHR12917">
    <property type="entry name" value="ASPARTYL PROTEASE DDI-RELATED"/>
    <property type="match status" value="1"/>
</dbReference>
<evidence type="ECO:0000259" key="7">
    <source>
        <dbReference type="PROSITE" id="PS50175"/>
    </source>
</evidence>
<dbReference type="CDD" id="cd05479">
    <property type="entry name" value="RP_DDI"/>
    <property type="match status" value="1"/>
</dbReference>
<protein>
    <submittedName>
        <fullName evidence="8">Aspartyl protease/gag-polyprotein putative aspartyl protease/UBA-like domain containing protein, putative</fullName>
    </submittedName>
</protein>
<dbReference type="PROSITE" id="PS50175">
    <property type="entry name" value="ASP_PROT_RETROV"/>
    <property type="match status" value="1"/>
</dbReference>
<keyword evidence="9" id="KW-1185">Reference proteome</keyword>
<feature type="domain" description="Ubiquitin-like" evidence="6">
    <location>
        <begin position="1"/>
        <end position="82"/>
    </location>
</feature>
<dbReference type="AlphaFoldDB" id="A0A7G2CPD0"/>
<dbReference type="SUPFAM" id="SSF46934">
    <property type="entry name" value="UBA-like"/>
    <property type="match status" value="1"/>
</dbReference>
<dbReference type="Gene3D" id="3.10.20.90">
    <property type="entry name" value="Phosphatidylinositol 3-kinase Catalytic Subunit, Chain A, domain 1"/>
    <property type="match status" value="1"/>
</dbReference>
<dbReference type="InterPro" id="IPR021109">
    <property type="entry name" value="Peptidase_aspartic_dom_sf"/>
</dbReference>
<dbReference type="Pfam" id="PF09668">
    <property type="entry name" value="Asp_protease"/>
    <property type="match status" value="1"/>
</dbReference>
<gene>
    <name evidence="8" type="ORF">ADEAN_000874000</name>
</gene>
<dbReference type="PANTHER" id="PTHR12917:SF1">
    <property type="entry name" value="AT13091P"/>
    <property type="match status" value="1"/>
</dbReference>
<evidence type="ECO:0000259" key="6">
    <source>
        <dbReference type="PROSITE" id="PS50053"/>
    </source>
</evidence>
<dbReference type="PROSITE" id="PS50053">
    <property type="entry name" value="UBIQUITIN_2"/>
    <property type="match status" value="1"/>
</dbReference>
<dbReference type="InterPro" id="IPR019103">
    <property type="entry name" value="Peptidase_aspartic_DDI1-type"/>
</dbReference>
<reference evidence="8 9" key="1">
    <citation type="submission" date="2020-08" db="EMBL/GenBank/DDBJ databases">
        <authorList>
            <person name="Newling K."/>
            <person name="Davey J."/>
            <person name="Forrester S."/>
        </authorList>
    </citation>
    <scope>NUCLEOTIDE SEQUENCE [LARGE SCALE GENOMIC DNA]</scope>
    <source>
        <strain evidence="9">Crithidia deanei Carvalho (ATCC PRA-265)</strain>
    </source>
</reference>
<evidence type="ECO:0000256" key="5">
    <source>
        <dbReference type="SAM" id="MobiDB-lite"/>
    </source>
</evidence>
<keyword evidence="3" id="KW-0064">Aspartyl protease</keyword>
<dbReference type="GO" id="GO:0006508">
    <property type="term" value="P:proteolysis"/>
    <property type="evidence" value="ECO:0007669"/>
    <property type="project" value="UniProtKB-KW"/>
</dbReference>
<feature type="domain" description="Peptidase A2" evidence="7">
    <location>
        <begin position="179"/>
        <end position="218"/>
    </location>
</feature>
<dbReference type="Gene3D" id="2.40.70.10">
    <property type="entry name" value="Acid Proteases"/>
    <property type="match status" value="1"/>
</dbReference>
<keyword evidence="4" id="KW-0378">Hydrolase</keyword>
<feature type="compositionally biased region" description="Low complexity" evidence="5">
    <location>
        <begin position="324"/>
        <end position="334"/>
    </location>
</feature>
<dbReference type="EMBL" id="LR877164">
    <property type="protein sequence ID" value="CAD2221209.1"/>
    <property type="molecule type" value="Genomic_DNA"/>
</dbReference>
<evidence type="ECO:0000256" key="4">
    <source>
        <dbReference type="ARBA" id="ARBA00022801"/>
    </source>
</evidence>
<dbReference type="SUPFAM" id="SSF54236">
    <property type="entry name" value="Ubiquitin-like"/>
    <property type="match status" value="1"/>
</dbReference>
<dbReference type="Pfam" id="PF14555">
    <property type="entry name" value="UBA_4"/>
    <property type="match status" value="1"/>
</dbReference>
<evidence type="ECO:0000313" key="8">
    <source>
        <dbReference type="EMBL" id="CAD2221209.1"/>
    </source>
</evidence>
<dbReference type="VEuPathDB" id="TriTrypDB:ADEAN_000874000"/>
<feature type="region of interest" description="Disordered" evidence="5">
    <location>
        <begin position="299"/>
        <end position="347"/>
    </location>
</feature>
<evidence type="ECO:0000256" key="3">
    <source>
        <dbReference type="ARBA" id="ARBA00022750"/>
    </source>
</evidence>
<feature type="compositionally biased region" description="Basic and acidic residues" evidence="5">
    <location>
        <begin position="306"/>
        <end position="323"/>
    </location>
</feature>
<dbReference type="InterPro" id="IPR029071">
    <property type="entry name" value="Ubiquitin-like_domsf"/>
</dbReference>
<accession>A0A7G2CPD0</accession>
<name>A0A7G2CPD0_9TRYP</name>
<dbReference type="CDD" id="cd17039">
    <property type="entry name" value="Ubl_ubiquitin_like"/>
    <property type="match status" value="1"/>
</dbReference>
<dbReference type="InterPro" id="IPR000626">
    <property type="entry name" value="Ubiquitin-like_dom"/>
</dbReference>
<keyword evidence="2 8" id="KW-0645">Protease</keyword>
<evidence type="ECO:0000256" key="2">
    <source>
        <dbReference type="ARBA" id="ARBA00022670"/>
    </source>
</evidence>
<dbReference type="Proteomes" id="UP000515908">
    <property type="component" value="Chromosome 20"/>
</dbReference>
<organism evidence="8 9">
    <name type="scientific">Angomonas deanei</name>
    <dbReference type="NCBI Taxonomy" id="59799"/>
    <lineage>
        <taxon>Eukaryota</taxon>
        <taxon>Discoba</taxon>
        <taxon>Euglenozoa</taxon>
        <taxon>Kinetoplastea</taxon>
        <taxon>Metakinetoplastina</taxon>
        <taxon>Trypanosomatida</taxon>
        <taxon>Trypanosomatidae</taxon>
        <taxon>Strigomonadinae</taxon>
        <taxon>Angomonas</taxon>
    </lineage>
</organism>
<proteinExistence type="inferred from homology"/>
<dbReference type="GO" id="GO:0004190">
    <property type="term" value="F:aspartic-type endopeptidase activity"/>
    <property type="evidence" value="ECO:0007669"/>
    <property type="project" value="UniProtKB-KW"/>
</dbReference>
<dbReference type="InterPro" id="IPR009060">
    <property type="entry name" value="UBA-like_sf"/>
</dbReference>
<dbReference type="InterPro" id="IPR001995">
    <property type="entry name" value="Peptidase_A2_cat"/>
</dbReference>
<dbReference type="Gene3D" id="1.10.8.10">
    <property type="entry name" value="DNA helicase RuvA subunit, C-terminal domain"/>
    <property type="match status" value="1"/>
</dbReference>
<evidence type="ECO:0000256" key="1">
    <source>
        <dbReference type="ARBA" id="ARBA00009136"/>
    </source>
</evidence>